<reference evidence="2 3" key="1">
    <citation type="journal article" date="2018" name="PLoS Genet.">
        <title>Population sequencing reveals clonal diversity and ancestral inbreeding in the grapevine cultivar Chardonnay.</title>
        <authorList>
            <person name="Roach M.J."/>
            <person name="Johnson D.L."/>
            <person name="Bohlmann J."/>
            <person name="van Vuuren H.J."/>
            <person name="Jones S.J."/>
            <person name="Pretorius I.S."/>
            <person name="Schmidt S.A."/>
            <person name="Borneman A.R."/>
        </authorList>
    </citation>
    <scope>NUCLEOTIDE SEQUENCE [LARGE SCALE GENOMIC DNA]</scope>
    <source>
        <strain evidence="3">cv. Chardonnay</strain>
        <tissue evidence="2">Leaf</tissue>
    </source>
</reference>
<comment type="caution">
    <text evidence="2">The sequence shown here is derived from an EMBL/GenBank/DDBJ whole genome shotgun (WGS) entry which is preliminary data.</text>
</comment>
<feature type="domain" description="Reverse transcriptase zinc-binding" evidence="1">
    <location>
        <begin position="207"/>
        <end position="261"/>
    </location>
</feature>
<gene>
    <name evidence="2" type="ORF">CK203_052751</name>
</gene>
<protein>
    <recommendedName>
        <fullName evidence="1">Reverse transcriptase zinc-binding domain-containing protein</fullName>
    </recommendedName>
</protein>
<dbReference type="EMBL" id="QGNW01000733">
    <property type="protein sequence ID" value="RVW63714.1"/>
    <property type="molecule type" value="Genomic_DNA"/>
</dbReference>
<dbReference type="AlphaFoldDB" id="A0A438FUV0"/>
<dbReference type="Pfam" id="PF13966">
    <property type="entry name" value="zf-RVT"/>
    <property type="match status" value="1"/>
</dbReference>
<evidence type="ECO:0000313" key="2">
    <source>
        <dbReference type="EMBL" id="RVW63714.1"/>
    </source>
</evidence>
<name>A0A438FUV0_VITVI</name>
<proteinExistence type="predicted"/>
<sequence length="261" mass="30456">MVFQRRLPWPTSDHFPVLLEGGDLRRGPSSFRFENMWLKVEGFKNMLRYWWQGMMVRGSASYRPAAQLKEMKHILRIWNREVFGRLECNKATALQQVEYWDLVERERGLMKEETICKKEAKKGYAKIKINGGWLSEEQEVREEVANAFQQLLRKFGWKADIGGLQLKQISQQEAELLELPFSESRSLNNTFLVLANRLKKVIGNGQFSVKKAYSLLASLVAAVFPKSNVWVDRVPTKIAFFVWEAAWGKVLTLDRLQKRGW</sequence>
<evidence type="ECO:0000313" key="3">
    <source>
        <dbReference type="Proteomes" id="UP000288805"/>
    </source>
</evidence>
<dbReference type="InterPro" id="IPR026960">
    <property type="entry name" value="RVT-Znf"/>
</dbReference>
<organism evidence="2 3">
    <name type="scientific">Vitis vinifera</name>
    <name type="common">Grape</name>
    <dbReference type="NCBI Taxonomy" id="29760"/>
    <lineage>
        <taxon>Eukaryota</taxon>
        <taxon>Viridiplantae</taxon>
        <taxon>Streptophyta</taxon>
        <taxon>Embryophyta</taxon>
        <taxon>Tracheophyta</taxon>
        <taxon>Spermatophyta</taxon>
        <taxon>Magnoliopsida</taxon>
        <taxon>eudicotyledons</taxon>
        <taxon>Gunneridae</taxon>
        <taxon>Pentapetalae</taxon>
        <taxon>rosids</taxon>
        <taxon>Vitales</taxon>
        <taxon>Vitaceae</taxon>
        <taxon>Viteae</taxon>
        <taxon>Vitis</taxon>
    </lineage>
</organism>
<evidence type="ECO:0000259" key="1">
    <source>
        <dbReference type="Pfam" id="PF13966"/>
    </source>
</evidence>
<accession>A0A438FUV0</accession>
<dbReference type="Proteomes" id="UP000288805">
    <property type="component" value="Unassembled WGS sequence"/>
</dbReference>